<name>A0ABD3ACS4_9GENT</name>
<proteinExistence type="predicted"/>
<sequence length="81" mass="9187">VLICSIDAHSVLRSFCFDNEVETLSSVQMVPAVLSACSVMQAEYSLDAKLGFRRTRLSPFKILDKQKMMKAIHRPRKTTLK</sequence>
<dbReference type="Proteomes" id="UP001630127">
    <property type="component" value="Unassembled WGS sequence"/>
</dbReference>
<comment type="caution">
    <text evidence="1">The sequence shown here is derived from an EMBL/GenBank/DDBJ whole genome shotgun (WGS) entry which is preliminary data.</text>
</comment>
<evidence type="ECO:0000313" key="2">
    <source>
        <dbReference type="Proteomes" id="UP001630127"/>
    </source>
</evidence>
<dbReference type="AlphaFoldDB" id="A0ABD3ACS4"/>
<keyword evidence="2" id="KW-1185">Reference proteome</keyword>
<feature type="non-terminal residue" evidence="1">
    <location>
        <position position="1"/>
    </location>
</feature>
<accession>A0ABD3ACS4</accession>
<feature type="non-terminal residue" evidence="1">
    <location>
        <position position="81"/>
    </location>
</feature>
<protein>
    <submittedName>
        <fullName evidence="1">Uncharacterized protein</fullName>
    </submittedName>
</protein>
<organism evidence="1 2">
    <name type="scientific">Cinchona calisaya</name>
    <dbReference type="NCBI Taxonomy" id="153742"/>
    <lineage>
        <taxon>Eukaryota</taxon>
        <taxon>Viridiplantae</taxon>
        <taxon>Streptophyta</taxon>
        <taxon>Embryophyta</taxon>
        <taxon>Tracheophyta</taxon>
        <taxon>Spermatophyta</taxon>
        <taxon>Magnoliopsida</taxon>
        <taxon>eudicotyledons</taxon>
        <taxon>Gunneridae</taxon>
        <taxon>Pentapetalae</taxon>
        <taxon>asterids</taxon>
        <taxon>lamiids</taxon>
        <taxon>Gentianales</taxon>
        <taxon>Rubiaceae</taxon>
        <taxon>Cinchonoideae</taxon>
        <taxon>Cinchoneae</taxon>
        <taxon>Cinchona</taxon>
    </lineage>
</organism>
<reference evidence="1 2" key="1">
    <citation type="submission" date="2024-11" db="EMBL/GenBank/DDBJ databases">
        <title>A near-complete genome assembly of Cinchona calisaya.</title>
        <authorList>
            <person name="Lian D.C."/>
            <person name="Zhao X.W."/>
            <person name="Wei L."/>
        </authorList>
    </citation>
    <scope>NUCLEOTIDE SEQUENCE [LARGE SCALE GENOMIC DNA]</scope>
    <source>
        <tissue evidence="1">Nenye</tissue>
    </source>
</reference>
<evidence type="ECO:0000313" key="1">
    <source>
        <dbReference type="EMBL" id="KAL3529479.1"/>
    </source>
</evidence>
<dbReference type="EMBL" id="JBJUIK010000004">
    <property type="protein sequence ID" value="KAL3529479.1"/>
    <property type="molecule type" value="Genomic_DNA"/>
</dbReference>
<gene>
    <name evidence="1" type="ORF">ACH5RR_008801</name>
</gene>